<dbReference type="EMBL" id="KQ257455">
    <property type="protein sequence ID" value="KND00643.1"/>
    <property type="molecule type" value="Genomic_DNA"/>
</dbReference>
<dbReference type="Proteomes" id="UP000053201">
    <property type="component" value="Unassembled WGS sequence"/>
</dbReference>
<dbReference type="PRINTS" id="PR00888">
    <property type="entry name" value="SM22CALPONIN"/>
</dbReference>
<accession>A0A0L0HHT3</accession>
<gene>
    <name evidence="4" type="ORF">SPPG_03769</name>
</gene>
<feature type="compositionally biased region" description="Polar residues" evidence="2">
    <location>
        <begin position="233"/>
        <end position="261"/>
    </location>
</feature>
<feature type="compositionally biased region" description="Basic and acidic residues" evidence="2">
    <location>
        <begin position="170"/>
        <end position="179"/>
    </location>
</feature>
<dbReference type="InterPro" id="IPR036872">
    <property type="entry name" value="CH_dom_sf"/>
</dbReference>
<reference evidence="4 5" key="1">
    <citation type="submission" date="2009-08" db="EMBL/GenBank/DDBJ databases">
        <title>The Genome Sequence of Spizellomyces punctatus strain DAOM BR117.</title>
        <authorList>
            <consortium name="The Broad Institute Genome Sequencing Platform"/>
            <person name="Russ C."/>
            <person name="Cuomo C."/>
            <person name="Shea T."/>
            <person name="Young S.K."/>
            <person name="Zeng Q."/>
            <person name="Koehrsen M."/>
            <person name="Haas B."/>
            <person name="Borodovsky M."/>
            <person name="Guigo R."/>
            <person name="Alvarado L."/>
            <person name="Berlin A."/>
            <person name="Bochicchio J."/>
            <person name="Borenstein D."/>
            <person name="Chapman S."/>
            <person name="Chen Z."/>
            <person name="Engels R."/>
            <person name="Freedman E."/>
            <person name="Gellesch M."/>
            <person name="Goldberg J."/>
            <person name="Griggs A."/>
            <person name="Gujja S."/>
            <person name="Heiman D."/>
            <person name="Hepburn T."/>
            <person name="Howarth C."/>
            <person name="Jen D."/>
            <person name="Larson L."/>
            <person name="Lewis B."/>
            <person name="Mehta T."/>
            <person name="Park D."/>
            <person name="Pearson M."/>
            <person name="Roberts A."/>
            <person name="Saif S."/>
            <person name="Shenoy N."/>
            <person name="Sisk P."/>
            <person name="Stolte C."/>
            <person name="Sykes S."/>
            <person name="Thomson T."/>
            <person name="Walk T."/>
            <person name="White J."/>
            <person name="Yandava C."/>
            <person name="Burger G."/>
            <person name="Gray M.W."/>
            <person name="Holland P.W.H."/>
            <person name="King N."/>
            <person name="Lang F.B.F."/>
            <person name="Roger A.J."/>
            <person name="Ruiz-Trillo I."/>
            <person name="Lander E."/>
            <person name="Nusbaum C."/>
        </authorList>
    </citation>
    <scope>NUCLEOTIDE SEQUENCE [LARGE SCALE GENOMIC DNA]</scope>
    <source>
        <strain evidence="4 5">DAOM BR117</strain>
    </source>
</reference>
<dbReference type="CDD" id="cd00014">
    <property type="entry name" value="CH_SF"/>
    <property type="match status" value="1"/>
</dbReference>
<dbReference type="InterPro" id="IPR003096">
    <property type="entry name" value="SM22_calponin"/>
</dbReference>
<name>A0A0L0HHT3_SPIPD</name>
<feature type="domain" description="Calponin-homology (CH)" evidence="3">
    <location>
        <begin position="320"/>
        <end position="427"/>
    </location>
</feature>
<evidence type="ECO:0000313" key="4">
    <source>
        <dbReference type="EMBL" id="KND00643.1"/>
    </source>
</evidence>
<dbReference type="InParanoid" id="A0A0L0HHT3"/>
<dbReference type="PANTHER" id="PTHR47385">
    <property type="entry name" value="CALPONIN"/>
    <property type="match status" value="1"/>
</dbReference>
<feature type="compositionally biased region" description="Basic and acidic residues" evidence="2">
    <location>
        <begin position="264"/>
        <end position="273"/>
    </location>
</feature>
<dbReference type="PROSITE" id="PS50021">
    <property type="entry name" value="CH"/>
    <property type="match status" value="1"/>
</dbReference>
<dbReference type="Pfam" id="PF00307">
    <property type="entry name" value="CH"/>
    <property type="match status" value="1"/>
</dbReference>
<organism evidence="4 5">
    <name type="scientific">Spizellomyces punctatus (strain DAOM BR117)</name>
    <dbReference type="NCBI Taxonomy" id="645134"/>
    <lineage>
        <taxon>Eukaryota</taxon>
        <taxon>Fungi</taxon>
        <taxon>Fungi incertae sedis</taxon>
        <taxon>Chytridiomycota</taxon>
        <taxon>Chytridiomycota incertae sedis</taxon>
        <taxon>Chytridiomycetes</taxon>
        <taxon>Spizellomycetales</taxon>
        <taxon>Spizellomycetaceae</taxon>
        <taxon>Spizellomyces</taxon>
    </lineage>
</organism>
<dbReference type="AlphaFoldDB" id="A0A0L0HHT3"/>
<keyword evidence="5" id="KW-1185">Reference proteome</keyword>
<dbReference type="GO" id="GO:0015629">
    <property type="term" value="C:actin cytoskeleton"/>
    <property type="evidence" value="ECO:0007669"/>
    <property type="project" value="TreeGrafter"/>
</dbReference>
<dbReference type="SMART" id="SM00033">
    <property type="entry name" value="CH"/>
    <property type="match status" value="1"/>
</dbReference>
<dbReference type="InterPro" id="IPR001715">
    <property type="entry name" value="CH_dom"/>
</dbReference>
<dbReference type="InterPro" id="IPR050606">
    <property type="entry name" value="Calponin-like"/>
</dbReference>
<dbReference type="eggNOG" id="KOG2046">
    <property type="taxonomic scope" value="Eukaryota"/>
</dbReference>
<dbReference type="STRING" id="645134.A0A0L0HHT3"/>
<evidence type="ECO:0000256" key="2">
    <source>
        <dbReference type="SAM" id="MobiDB-lite"/>
    </source>
</evidence>
<sequence>MLPAVHRVQGTAMTMTEKADPAVAPTGGWVYSPLQPPEAALSESMDISPSADILRRRATEDIDDVLTRLQSKVVQLTEAVKAKDAQIGQLQERIANMEFMAESAVTENELIIAAETSRCATEQLENIGSAIRSVADDTSAVTEELAQGVPLVADGKSAEDVMKKIASSRSEGDQKRESVAEEDLSEIEKLRQRVAELTSELESLKAAKGGPLPVLANSGRKLEHATKARPSPRTRTSTKSQSSASEGTTKNLDQDVLSTSPEMVEEKPAEDPAVEFKKKIAGMGGINPLMGLNPGMMAGQLKPGRLSRTQSQETGLELGDVDEKELKDWIFKTIGESSPTNPADLKELLKDGQLLCRLMNAVRPDSSLKINTGKFAFARLENINNYLKAAEATGVAKQYNFSATDLQNGDNYTVVLQNIADLRKIITQKK</sequence>
<evidence type="ECO:0000256" key="1">
    <source>
        <dbReference type="SAM" id="Coils"/>
    </source>
</evidence>
<evidence type="ECO:0000259" key="3">
    <source>
        <dbReference type="PROSITE" id="PS50021"/>
    </source>
</evidence>
<feature type="region of interest" description="Disordered" evidence="2">
    <location>
        <begin position="164"/>
        <end position="185"/>
    </location>
</feature>
<proteinExistence type="predicted"/>
<feature type="coiled-coil region" evidence="1">
    <location>
        <begin position="66"/>
        <end position="93"/>
    </location>
</feature>
<dbReference type="RefSeq" id="XP_016608682.1">
    <property type="nucleotide sequence ID" value="XM_016752018.1"/>
</dbReference>
<dbReference type="OrthoDB" id="21595at2759"/>
<dbReference type="GeneID" id="27687259"/>
<protein>
    <recommendedName>
        <fullName evidence="3">Calponin-homology (CH) domain-containing protein</fullName>
    </recommendedName>
</protein>
<evidence type="ECO:0000313" key="5">
    <source>
        <dbReference type="Proteomes" id="UP000053201"/>
    </source>
</evidence>
<dbReference type="SUPFAM" id="SSF47576">
    <property type="entry name" value="Calponin-homology domain, CH-domain"/>
    <property type="match status" value="1"/>
</dbReference>
<dbReference type="Gene3D" id="1.10.418.10">
    <property type="entry name" value="Calponin-like domain"/>
    <property type="match status" value="1"/>
</dbReference>
<dbReference type="GO" id="GO:0051015">
    <property type="term" value="F:actin filament binding"/>
    <property type="evidence" value="ECO:0007669"/>
    <property type="project" value="TreeGrafter"/>
</dbReference>
<dbReference type="GO" id="GO:0007015">
    <property type="term" value="P:actin filament organization"/>
    <property type="evidence" value="ECO:0007669"/>
    <property type="project" value="TreeGrafter"/>
</dbReference>
<dbReference type="VEuPathDB" id="FungiDB:SPPG_03769"/>
<keyword evidence="1" id="KW-0175">Coiled coil</keyword>
<dbReference type="PANTHER" id="PTHR47385:SF14">
    <property type="entry name" value="TRANSGELIN"/>
    <property type="match status" value="1"/>
</dbReference>
<feature type="region of interest" description="Disordered" evidence="2">
    <location>
        <begin position="209"/>
        <end position="273"/>
    </location>
</feature>